<organism evidence="3">
    <name type="scientific">Rodentolepis nana</name>
    <name type="common">Dwarf tapeworm</name>
    <name type="synonym">Hymenolepis nana</name>
    <dbReference type="NCBI Taxonomy" id="102285"/>
    <lineage>
        <taxon>Eukaryota</taxon>
        <taxon>Metazoa</taxon>
        <taxon>Spiralia</taxon>
        <taxon>Lophotrochozoa</taxon>
        <taxon>Platyhelminthes</taxon>
        <taxon>Cestoda</taxon>
        <taxon>Eucestoda</taxon>
        <taxon>Cyclophyllidea</taxon>
        <taxon>Hymenolepididae</taxon>
        <taxon>Rodentolepis</taxon>
    </lineage>
</organism>
<gene>
    <name evidence="1" type="ORF">HNAJ_LOCUS12930</name>
</gene>
<proteinExistence type="predicted"/>
<protein>
    <submittedName>
        <fullName evidence="3">Ovule protein</fullName>
    </submittedName>
</protein>
<sequence>MRAVKRAETDLCKWEHTEDSQLNMSSLKARSTIRKLKHSQLRIELKWKLCSSCFQPSSCKYLELTIVSSHVQSLRTG</sequence>
<evidence type="ECO:0000313" key="3">
    <source>
        <dbReference type="WBParaSite" id="HNAJ_0001295601-mRNA-1"/>
    </source>
</evidence>
<keyword evidence="2" id="KW-1185">Reference proteome</keyword>
<name>A0A0R3TYK7_RODNA</name>
<evidence type="ECO:0000313" key="2">
    <source>
        <dbReference type="Proteomes" id="UP000278807"/>
    </source>
</evidence>
<dbReference type="Proteomes" id="UP000278807">
    <property type="component" value="Unassembled WGS sequence"/>
</dbReference>
<dbReference type="WBParaSite" id="HNAJ_0001295601-mRNA-1">
    <property type="protein sequence ID" value="HNAJ_0001295601-mRNA-1"/>
    <property type="gene ID" value="HNAJ_0001295601"/>
</dbReference>
<evidence type="ECO:0000313" key="1">
    <source>
        <dbReference type="EMBL" id="VDO14477.1"/>
    </source>
</evidence>
<reference evidence="1 2" key="2">
    <citation type="submission" date="2018-11" db="EMBL/GenBank/DDBJ databases">
        <authorList>
            <consortium name="Pathogen Informatics"/>
        </authorList>
    </citation>
    <scope>NUCLEOTIDE SEQUENCE [LARGE SCALE GENOMIC DNA]</scope>
</reference>
<reference evidence="3" key="1">
    <citation type="submission" date="2017-02" db="UniProtKB">
        <authorList>
            <consortium name="WormBaseParasite"/>
        </authorList>
    </citation>
    <scope>IDENTIFICATION</scope>
</reference>
<accession>A0A0R3TYK7</accession>
<dbReference type="EMBL" id="UZAE01014798">
    <property type="protein sequence ID" value="VDO14477.1"/>
    <property type="molecule type" value="Genomic_DNA"/>
</dbReference>
<dbReference type="AlphaFoldDB" id="A0A0R3TYK7"/>